<dbReference type="Proteomes" id="UP000006694">
    <property type="component" value="Chromosome"/>
</dbReference>
<accession>A5FH26</accession>
<dbReference type="HOGENOM" id="CLU_172510_0_0_10"/>
<gene>
    <name evidence="2" type="ordered locus">Fjoh_2460</name>
</gene>
<evidence type="ECO:0000313" key="3">
    <source>
        <dbReference type="Proteomes" id="UP000006694"/>
    </source>
</evidence>
<dbReference type="STRING" id="376686.Fjoh_2460"/>
<dbReference type="AlphaFoldDB" id="A5FH26"/>
<evidence type="ECO:0000313" key="2">
    <source>
        <dbReference type="EMBL" id="ABQ05487.1"/>
    </source>
</evidence>
<dbReference type="EMBL" id="CP000685">
    <property type="protein sequence ID" value="ABQ05487.1"/>
    <property type="molecule type" value="Genomic_DNA"/>
</dbReference>
<dbReference type="eggNOG" id="ENOG5030ZEI">
    <property type="taxonomic scope" value="Bacteria"/>
</dbReference>
<dbReference type="KEGG" id="fjo:Fjoh_2460"/>
<feature type="transmembrane region" description="Helical" evidence="1">
    <location>
        <begin position="12"/>
        <end position="39"/>
    </location>
</feature>
<keyword evidence="1" id="KW-0812">Transmembrane</keyword>
<keyword evidence="1" id="KW-0472">Membrane</keyword>
<organism evidence="2 3">
    <name type="scientific">Flavobacterium johnsoniae (strain ATCC 17061 / DSM 2064 / JCM 8514 / BCRC 14874 / CCUG 350202 / NBRC 14942 / NCIMB 11054 / UW101)</name>
    <name type="common">Cytophaga johnsonae</name>
    <dbReference type="NCBI Taxonomy" id="376686"/>
    <lineage>
        <taxon>Bacteria</taxon>
        <taxon>Pseudomonadati</taxon>
        <taxon>Bacteroidota</taxon>
        <taxon>Flavobacteriia</taxon>
        <taxon>Flavobacteriales</taxon>
        <taxon>Flavobacteriaceae</taxon>
        <taxon>Flavobacterium</taxon>
    </lineage>
</organism>
<keyword evidence="1" id="KW-1133">Transmembrane helix</keyword>
<evidence type="ECO:0000256" key="1">
    <source>
        <dbReference type="SAM" id="Phobius"/>
    </source>
</evidence>
<protein>
    <submittedName>
        <fullName evidence="2">Uncharacterized protein</fullName>
    </submittedName>
</protein>
<sequence length="108" mass="12542">MKIDTKKSVYKWIILLIVLTGTIILYCTTILANTFSLIIEKEYFIPKQSSIFTFKETVKNDGSSDVWRYGEDCTNYYYNLSTFNNDVLVFPKKKTNNCPGFNPENINT</sequence>
<name>A5FH26_FLAJ1</name>
<dbReference type="GeneID" id="31765367"/>
<dbReference type="OrthoDB" id="1361963at2"/>
<dbReference type="RefSeq" id="WP_012024526.1">
    <property type="nucleotide sequence ID" value="NC_009441.1"/>
</dbReference>
<proteinExistence type="predicted"/>
<keyword evidence="3" id="KW-1185">Reference proteome</keyword>
<reference evidence="2 3" key="1">
    <citation type="journal article" date="2009" name="Appl. Environ. Microbiol.">
        <title>Novel features of the polysaccharide-digesting gliding bacterium Flavobacterium johnsoniae as revealed by genome sequence analysis.</title>
        <authorList>
            <person name="McBride M.J."/>
            <person name="Xie G."/>
            <person name="Martens E.C."/>
            <person name="Lapidus A."/>
            <person name="Henrissat B."/>
            <person name="Rhodes R.G."/>
            <person name="Goltsman E."/>
            <person name="Wang W."/>
            <person name="Xu J."/>
            <person name="Hunnicutt D.W."/>
            <person name="Staroscik A.M."/>
            <person name="Hoover T.R."/>
            <person name="Cheng Y.Q."/>
            <person name="Stein J.L."/>
        </authorList>
    </citation>
    <scope>NUCLEOTIDE SEQUENCE [LARGE SCALE GENOMIC DNA]</scope>
    <source>
        <strain evidence="3">ATCC 17061 / DSM 2064 / JCM 8514 / BCRC 14874 / CCUG 350202 / NBRC 14942 / NCIMB 11054 / UW101</strain>
    </source>
</reference>